<dbReference type="PIRSF" id="PIRSF037420">
    <property type="entry name" value="PQQ_syn_pqqE"/>
    <property type="match status" value="1"/>
</dbReference>
<reference evidence="8" key="1">
    <citation type="journal article" date="2020" name="mSystems">
        <title>Genome- and Community-Level Interaction Insights into Carbon Utilization and Element Cycling Functions of Hydrothermarchaeota in Hydrothermal Sediment.</title>
        <authorList>
            <person name="Zhou Z."/>
            <person name="Liu Y."/>
            <person name="Xu W."/>
            <person name="Pan J."/>
            <person name="Luo Z.H."/>
            <person name="Li M."/>
        </authorList>
    </citation>
    <scope>NUCLEOTIDE SEQUENCE [LARGE SCALE GENOMIC DNA]</scope>
    <source>
        <strain evidence="8">SpSt-855</strain>
    </source>
</reference>
<comment type="cofactor">
    <cofactor evidence="1">
        <name>[4Fe-4S] cluster</name>
        <dbReference type="ChEBI" id="CHEBI:49883"/>
    </cofactor>
</comment>
<dbReference type="PROSITE" id="PS51918">
    <property type="entry name" value="RADICAL_SAM"/>
    <property type="match status" value="1"/>
</dbReference>
<dbReference type="SFLD" id="SFLDS00029">
    <property type="entry name" value="Radical_SAM"/>
    <property type="match status" value="1"/>
</dbReference>
<sequence length="343" mass="38407">MSLYVPGSYLPRVWLGSQFASGLLPKEIRPLSAHIKLTENCQARCISCDYWKTHWKDGLNTERAVALIDEVHALGIGSLRFTGGEPLLRKDFFDVLERSQARQFQKIVLQTNGLLLERFHEKLNASPITHINVSIDGMRESNDRIRGIDGYFDQAIRGIRLLKEKKIGFSVTLNGVSAGELRELAKMARDLGAELGFNILSRNLFFLANADLVSLWPQKDRVGEIESFVRDQMQRPGFEVDYIRDYYSGAQLDEPACVLGYLQVFILSNGDVLTGCYPLPPVGNVLQSSLKEILHSEAYRLQAEAMVRRECPGCTCGVESSLAMKHAFASGFYELSRLLAKAG</sequence>
<keyword evidence="5" id="KW-0408">Iron</keyword>
<dbReference type="InterPro" id="IPR007197">
    <property type="entry name" value="rSAM"/>
</dbReference>
<dbReference type="AlphaFoldDB" id="A0A7V4XTA2"/>
<dbReference type="EMBL" id="DTKL01000054">
    <property type="protein sequence ID" value="HGY94685.1"/>
    <property type="molecule type" value="Genomic_DNA"/>
</dbReference>
<evidence type="ECO:0000256" key="2">
    <source>
        <dbReference type="ARBA" id="ARBA00022485"/>
    </source>
</evidence>
<accession>A0A7V4XTA2</accession>
<protein>
    <submittedName>
        <fullName evidence="8">Radical SAM protein</fullName>
    </submittedName>
</protein>
<evidence type="ECO:0000259" key="7">
    <source>
        <dbReference type="PROSITE" id="PS51918"/>
    </source>
</evidence>
<keyword evidence="6" id="KW-0411">Iron-sulfur</keyword>
<dbReference type="SFLD" id="SFLDG01067">
    <property type="entry name" value="SPASM/twitch_domain_containing"/>
    <property type="match status" value="1"/>
</dbReference>
<proteinExistence type="predicted"/>
<evidence type="ECO:0000256" key="5">
    <source>
        <dbReference type="ARBA" id="ARBA00023004"/>
    </source>
</evidence>
<dbReference type="SUPFAM" id="SSF102114">
    <property type="entry name" value="Radical SAM enzymes"/>
    <property type="match status" value="1"/>
</dbReference>
<dbReference type="InterPro" id="IPR017200">
    <property type="entry name" value="PqqE-like"/>
</dbReference>
<dbReference type="PANTHER" id="PTHR11228:SF7">
    <property type="entry name" value="PQQA PEPTIDE CYCLASE"/>
    <property type="match status" value="1"/>
</dbReference>
<dbReference type="Gene3D" id="3.20.20.70">
    <property type="entry name" value="Aldolase class I"/>
    <property type="match status" value="1"/>
</dbReference>
<dbReference type="InterPro" id="IPR058240">
    <property type="entry name" value="rSAM_sf"/>
</dbReference>
<dbReference type="GO" id="GO:0051539">
    <property type="term" value="F:4 iron, 4 sulfur cluster binding"/>
    <property type="evidence" value="ECO:0007669"/>
    <property type="project" value="UniProtKB-KW"/>
</dbReference>
<dbReference type="CDD" id="cd01335">
    <property type="entry name" value="Radical_SAM"/>
    <property type="match status" value="1"/>
</dbReference>
<dbReference type="InterPro" id="IPR050377">
    <property type="entry name" value="Radical_SAM_PqqE_MftC-like"/>
</dbReference>
<evidence type="ECO:0000256" key="1">
    <source>
        <dbReference type="ARBA" id="ARBA00001966"/>
    </source>
</evidence>
<keyword evidence="3" id="KW-0949">S-adenosyl-L-methionine</keyword>
<comment type="caution">
    <text evidence="8">The sequence shown here is derived from an EMBL/GenBank/DDBJ whole genome shotgun (WGS) entry which is preliminary data.</text>
</comment>
<keyword evidence="4" id="KW-0479">Metal-binding</keyword>
<evidence type="ECO:0000313" key="8">
    <source>
        <dbReference type="EMBL" id="HGY94685.1"/>
    </source>
</evidence>
<dbReference type="InterPro" id="IPR013785">
    <property type="entry name" value="Aldolase_TIM"/>
</dbReference>
<dbReference type="InterPro" id="IPR023885">
    <property type="entry name" value="4Fe4S-binding_SPASM_dom"/>
</dbReference>
<name>A0A7V4XTA2_9BACT</name>
<dbReference type="Pfam" id="PF04055">
    <property type="entry name" value="Radical_SAM"/>
    <property type="match status" value="1"/>
</dbReference>
<keyword evidence="2" id="KW-0004">4Fe-4S</keyword>
<dbReference type="GO" id="GO:0046872">
    <property type="term" value="F:metal ion binding"/>
    <property type="evidence" value="ECO:0007669"/>
    <property type="project" value="UniProtKB-KW"/>
</dbReference>
<evidence type="ECO:0000256" key="3">
    <source>
        <dbReference type="ARBA" id="ARBA00022691"/>
    </source>
</evidence>
<dbReference type="GO" id="GO:0003824">
    <property type="term" value="F:catalytic activity"/>
    <property type="evidence" value="ECO:0007669"/>
    <property type="project" value="InterPro"/>
</dbReference>
<organism evidence="8">
    <name type="scientific">Acidobacterium capsulatum</name>
    <dbReference type="NCBI Taxonomy" id="33075"/>
    <lineage>
        <taxon>Bacteria</taxon>
        <taxon>Pseudomonadati</taxon>
        <taxon>Acidobacteriota</taxon>
        <taxon>Terriglobia</taxon>
        <taxon>Terriglobales</taxon>
        <taxon>Acidobacteriaceae</taxon>
        <taxon>Acidobacterium</taxon>
    </lineage>
</organism>
<evidence type="ECO:0000256" key="4">
    <source>
        <dbReference type="ARBA" id="ARBA00022723"/>
    </source>
</evidence>
<dbReference type="PANTHER" id="PTHR11228">
    <property type="entry name" value="RADICAL SAM DOMAIN PROTEIN"/>
    <property type="match status" value="1"/>
</dbReference>
<feature type="domain" description="Radical SAM core" evidence="7">
    <location>
        <begin position="27"/>
        <end position="239"/>
    </location>
</feature>
<dbReference type="Pfam" id="PF13186">
    <property type="entry name" value="SPASM"/>
    <property type="match status" value="1"/>
</dbReference>
<dbReference type="CDD" id="cd21109">
    <property type="entry name" value="SPASM"/>
    <property type="match status" value="1"/>
</dbReference>
<gene>
    <name evidence="8" type="ORF">ENW50_08405</name>
</gene>
<evidence type="ECO:0000256" key="6">
    <source>
        <dbReference type="ARBA" id="ARBA00023014"/>
    </source>
</evidence>